<proteinExistence type="predicted"/>
<dbReference type="Proteomes" id="UP000345637">
    <property type="component" value="Unassembled WGS sequence"/>
</dbReference>
<protein>
    <submittedName>
        <fullName evidence="1">Uncharacterized protein</fullName>
    </submittedName>
</protein>
<name>A0A485AU98_RAOPL</name>
<reference evidence="1 2" key="1">
    <citation type="submission" date="2019-03" db="EMBL/GenBank/DDBJ databases">
        <authorList>
            <consortium name="Pathogen Informatics"/>
        </authorList>
    </citation>
    <scope>NUCLEOTIDE SEQUENCE [LARGE SCALE GENOMIC DNA]</scope>
    <source>
        <strain evidence="1 2">NCTC12998</strain>
    </source>
</reference>
<evidence type="ECO:0000313" key="2">
    <source>
        <dbReference type="Proteomes" id="UP000345637"/>
    </source>
</evidence>
<accession>A0A485AU98</accession>
<evidence type="ECO:0000313" key="1">
    <source>
        <dbReference type="EMBL" id="VFS64250.1"/>
    </source>
</evidence>
<sequence>MVGNFNNMPSLWAIRHWRSIAAADYPDFADGEGALAFIFSL</sequence>
<dbReference type="EMBL" id="CAADJE010000022">
    <property type="protein sequence ID" value="VFS64250.1"/>
    <property type="molecule type" value="Genomic_DNA"/>
</dbReference>
<dbReference type="AlphaFoldDB" id="A0A485AU98"/>
<organism evidence="1 2">
    <name type="scientific">Raoultella planticola</name>
    <name type="common">Klebsiella planticola</name>
    <dbReference type="NCBI Taxonomy" id="575"/>
    <lineage>
        <taxon>Bacteria</taxon>
        <taxon>Pseudomonadati</taxon>
        <taxon>Pseudomonadota</taxon>
        <taxon>Gammaproteobacteria</taxon>
        <taxon>Enterobacterales</taxon>
        <taxon>Enterobacteriaceae</taxon>
        <taxon>Klebsiella/Raoultella group</taxon>
        <taxon>Raoultella</taxon>
    </lineage>
</organism>
<gene>
    <name evidence="1" type="ORF">NCTC12998_02512</name>
</gene>